<dbReference type="Proteomes" id="UP000054632">
    <property type="component" value="Unassembled WGS sequence"/>
</dbReference>
<name>A0A0V0YN84_TRIPS</name>
<gene>
    <name evidence="2" type="ORF">T4A_2168</name>
    <name evidence="1" type="ORF">T4E_6212</name>
</gene>
<proteinExistence type="predicted"/>
<accession>A0A0V0YN84</accession>
<evidence type="ECO:0000313" key="4">
    <source>
        <dbReference type="Proteomes" id="UP000054815"/>
    </source>
</evidence>
<dbReference type="Proteomes" id="UP000054815">
    <property type="component" value="Unassembled WGS sequence"/>
</dbReference>
<organism evidence="1 4">
    <name type="scientific">Trichinella pseudospiralis</name>
    <name type="common">Parasitic roundworm</name>
    <dbReference type="NCBI Taxonomy" id="6337"/>
    <lineage>
        <taxon>Eukaryota</taxon>
        <taxon>Metazoa</taxon>
        <taxon>Ecdysozoa</taxon>
        <taxon>Nematoda</taxon>
        <taxon>Enoplea</taxon>
        <taxon>Dorylaimia</taxon>
        <taxon>Trichinellida</taxon>
        <taxon>Trichinellidae</taxon>
        <taxon>Trichinella</taxon>
    </lineage>
</organism>
<evidence type="ECO:0000313" key="1">
    <source>
        <dbReference type="EMBL" id="KRY01790.1"/>
    </source>
</evidence>
<comment type="caution">
    <text evidence="1">The sequence shown here is derived from an EMBL/GenBank/DDBJ whole genome shotgun (WGS) entry which is preliminary data.</text>
</comment>
<dbReference type="EMBL" id="JYDU01000002">
    <property type="protein sequence ID" value="KRY01790.1"/>
    <property type="molecule type" value="Genomic_DNA"/>
</dbReference>
<dbReference type="AlphaFoldDB" id="A0A0V0YN84"/>
<protein>
    <submittedName>
        <fullName evidence="1">Uncharacterized protein</fullName>
    </submittedName>
</protein>
<reference evidence="3 4" key="1">
    <citation type="submission" date="2015-01" db="EMBL/GenBank/DDBJ databases">
        <title>Evolution of Trichinella species and genotypes.</title>
        <authorList>
            <person name="Korhonen P.K."/>
            <person name="Edoardo P."/>
            <person name="Giuseppe L.R."/>
            <person name="Gasser R.B."/>
        </authorList>
    </citation>
    <scope>NUCLEOTIDE SEQUENCE [LARGE SCALE GENOMIC DNA]</scope>
    <source>
        <strain evidence="2">ISS13</strain>
        <strain evidence="1">ISS141</strain>
    </source>
</reference>
<dbReference type="EMBL" id="JYDR01000001">
    <property type="protein sequence ID" value="KRY79816.1"/>
    <property type="molecule type" value="Genomic_DNA"/>
</dbReference>
<evidence type="ECO:0000313" key="3">
    <source>
        <dbReference type="Proteomes" id="UP000054632"/>
    </source>
</evidence>
<evidence type="ECO:0000313" key="2">
    <source>
        <dbReference type="EMBL" id="KRY79816.1"/>
    </source>
</evidence>
<sequence length="91" mass="10497">MATVELEGVFDQMRLTSGLWDEITSEAYLNVSKSEDADADNQNVEIPSSREAMIIMLDQLRRFVECQRDSLSMFSYIDKLEDFIINNVPEK</sequence>